<feature type="transmembrane region" description="Helical" evidence="1">
    <location>
        <begin position="6"/>
        <end position="25"/>
    </location>
</feature>
<protein>
    <recommendedName>
        <fullName evidence="6">DUF3325 domain-containing protein</fullName>
    </recommendedName>
</protein>
<dbReference type="Proteomes" id="UP000068603">
    <property type="component" value="Unassembled WGS sequence"/>
</dbReference>
<evidence type="ECO:0008006" key="6">
    <source>
        <dbReference type="Google" id="ProtNLM"/>
    </source>
</evidence>
<dbReference type="KEGG" id="bstg:WT74_06015"/>
<feature type="transmembrane region" description="Helical" evidence="1">
    <location>
        <begin position="72"/>
        <end position="96"/>
    </location>
</feature>
<evidence type="ECO:0000256" key="1">
    <source>
        <dbReference type="SAM" id="Phobius"/>
    </source>
</evidence>
<feature type="transmembrane region" description="Helical" evidence="1">
    <location>
        <begin position="45"/>
        <end position="66"/>
    </location>
</feature>
<proteinExistence type="predicted"/>
<reference evidence="2 4" key="1">
    <citation type="submission" date="2015-11" db="EMBL/GenBank/DDBJ databases">
        <title>Expanding the genomic diversity of Burkholderia species for the development of highly accurate diagnostics.</title>
        <authorList>
            <person name="Sahl J."/>
            <person name="Keim P."/>
            <person name="Wagner D."/>
        </authorList>
    </citation>
    <scope>NUCLEOTIDE SEQUENCE [LARGE SCALE GENOMIC DNA]</scope>
    <source>
        <strain evidence="2 4">MSMB1960WGS</strain>
    </source>
</reference>
<keyword evidence="1" id="KW-0472">Membrane</keyword>
<reference evidence="3 5" key="2">
    <citation type="submission" date="2018-08" db="EMBL/GenBank/DDBJ databases">
        <title>Comparative analysis of Burkholderia isolates from Puerto Rico.</title>
        <authorList>
            <person name="Hall C."/>
            <person name="Sahl J."/>
            <person name="Wagner D."/>
        </authorList>
    </citation>
    <scope>NUCLEOTIDE SEQUENCE [LARGE SCALE GENOMIC DNA]</scope>
    <source>
        <strain evidence="3 5">Bp8966</strain>
    </source>
</reference>
<comment type="caution">
    <text evidence="2">The sequence shown here is derived from an EMBL/GenBank/DDBJ whole genome shotgun (WGS) entry which is preliminary data.</text>
</comment>
<accession>A0A104MIR2</accession>
<dbReference type="EMBL" id="LPHB01000076">
    <property type="protein sequence ID" value="KWA54583.1"/>
    <property type="molecule type" value="Genomic_DNA"/>
</dbReference>
<keyword evidence="1" id="KW-1133">Transmembrane helix</keyword>
<evidence type="ECO:0000313" key="3">
    <source>
        <dbReference type="EMBL" id="RQY95340.1"/>
    </source>
</evidence>
<dbReference type="AlphaFoldDB" id="A0A104MIR2"/>
<gene>
    <name evidence="3" type="ORF">DF017_09300</name>
    <name evidence="2" type="ORF">WT44_28605</name>
</gene>
<name>A0A104MIR2_9BURK</name>
<organism evidence="2">
    <name type="scientific">Burkholderia stagnalis</name>
    <dbReference type="NCBI Taxonomy" id="1503054"/>
    <lineage>
        <taxon>Bacteria</taxon>
        <taxon>Pseudomonadati</taxon>
        <taxon>Pseudomonadota</taxon>
        <taxon>Betaproteobacteria</taxon>
        <taxon>Burkholderiales</taxon>
        <taxon>Burkholderiaceae</taxon>
        <taxon>Burkholderia</taxon>
        <taxon>Burkholderia cepacia complex</taxon>
    </lineage>
</organism>
<dbReference type="EMBL" id="QTPM01000008">
    <property type="protein sequence ID" value="RQY95340.1"/>
    <property type="molecule type" value="Genomic_DNA"/>
</dbReference>
<dbReference type="STRING" id="1503054.WT74_06015"/>
<dbReference type="RefSeq" id="WP_059564807.1">
    <property type="nucleotide sequence ID" value="NZ_CP013459.1"/>
</dbReference>
<sequence>MNFLINWLIALAALLAVSLFLCLRAPHTRHPADIGRQRRIESARLMSQAILGFWTAALIVVRGILISDGDNASPAGCAAIAFAALGLASVATYWAVCALRLRRPRALFTHA</sequence>
<evidence type="ECO:0000313" key="5">
    <source>
        <dbReference type="Proteomes" id="UP000281098"/>
    </source>
</evidence>
<keyword evidence="1" id="KW-0812">Transmembrane</keyword>
<evidence type="ECO:0000313" key="2">
    <source>
        <dbReference type="EMBL" id="KWA54583.1"/>
    </source>
</evidence>
<evidence type="ECO:0000313" key="4">
    <source>
        <dbReference type="Proteomes" id="UP000068603"/>
    </source>
</evidence>
<keyword evidence="5" id="KW-1185">Reference proteome</keyword>
<dbReference type="Proteomes" id="UP000281098">
    <property type="component" value="Unassembled WGS sequence"/>
</dbReference>